<dbReference type="InterPro" id="IPR016163">
    <property type="entry name" value="Ald_DH_C"/>
</dbReference>
<evidence type="ECO:0000256" key="7">
    <source>
        <dbReference type="RuleBase" id="RU003345"/>
    </source>
</evidence>
<name>A0AA46Q5S3_9XANT</name>
<dbReference type="GO" id="GO:0006081">
    <property type="term" value="P:aldehyde metabolic process"/>
    <property type="evidence" value="ECO:0007669"/>
    <property type="project" value="InterPro"/>
</dbReference>
<proteinExistence type="inferred from homology"/>
<comment type="similarity">
    <text evidence="1 4 7">Belongs to the aldehyde dehydrogenase family.</text>
</comment>
<evidence type="ECO:0000313" key="10">
    <source>
        <dbReference type="Proteomes" id="UP001164392"/>
    </source>
</evidence>
<evidence type="ECO:0000256" key="3">
    <source>
        <dbReference type="ARBA" id="ARBA00023027"/>
    </source>
</evidence>
<evidence type="ECO:0000256" key="1">
    <source>
        <dbReference type="ARBA" id="ARBA00009986"/>
    </source>
</evidence>
<dbReference type="EMBL" id="CP099534">
    <property type="protein sequence ID" value="UYK87533.1"/>
    <property type="molecule type" value="Genomic_DNA"/>
</dbReference>
<gene>
    <name evidence="9" type="ORF">NG824_13655</name>
</gene>
<evidence type="ECO:0000313" key="9">
    <source>
        <dbReference type="EMBL" id="UYK87533.1"/>
    </source>
</evidence>
<reference evidence="9" key="1">
    <citation type="submission" date="2022-06" db="EMBL/GenBank/DDBJ databases">
        <title>Dynamics of rice microbiomes reveals core vertical transmitted seed endophytes.</title>
        <authorList>
            <person name="Liao K."/>
            <person name="Zhang X."/>
        </authorList>
    </citation>
    <scope>NUCLEOTIDE SEQUENCE</scope>
    <source>
        <strain evidence="9">JR3-14</strain>
    </source>
</reference>
<dbReference type="PANTHER" id="PTHR43570:SF20">
    <property type="entry name" value="ALDEHYDE DEHYDROGENASE ALDX-RELATED"/>
    <property type="match status" value="1"/>
</dbReference>
<evidence type="ECO:0000256" key="4">
    <source>
        <dbReference type="PIRNR" id="PIRNR036492"/>
    </source>
</evidence>
<feature type="domain" description="Aldehyde dehydrogenase" evidence="8">
    <location>
        <begin position="14"/>
        <end position="442"/>
    </location>
</feature>
<accession>A0AA46Q5S3</accession>
<dbReference type="PANTHER" id="PTHR43570">
    <property type="entry name" value="ALDEHYDE DEHYDROGENASE"/>
    <property type="match status" value="1"/>
</dbReference>
<dbReference type="PROSITE" id="PS00687">
    <property type="entry name" value="ALDEHYDE_DEHYDR_GLU"/>
    <property type="match status" value="1"/>
</dbReference>
<dbReference type="Gene3D" id="3.40.309.10">
    <property type="entry name" value="Aldehyde Dehydrogenase, Chain A, domain 2"/>
    <property type="match status" value="1"/>
</dbReference>
<dbReference type="InterPro" id="IPR016161">
    <property type="entry name" value="Ald_DH/histidinol_DH"/>
</dbReference>
<feature type="active site" evidence="5 6">
    <location>
        <position position="220"/>
    </location>
</feature>
<evidence type="ECO:0000259" key="8">
    <source>
        <dbReference type="Pfam" id="PF00171"/>
    </source>
</evidence>
<dbReference type="SUPFAM" id="SSF53720">
    <property type="entry name" value="ALDH-like"/>
    <property type="match status" value="1"/>
</dbReference>
<dbReference type="InterPro" id="IPR029510">
    <property type="entry name" value="Ald_DH_CS_GLU"/>
</dbReference>
<dbReference type="InterPro" id="IPR016162">
    <property type="entry name" value="Ald_DH_N"/>
</dbReference>
<keyword evidence="3" id="KW-0520">NAD</keyword>
<keyword evidence="2 4" id="KW-0560">Oxidoreductase</keyword>
<dbReference type="InterPro" id="IPR015590">
    <property type="entry name" value="Aldehyde_DH_dom"/>
</dbReference>
<protein>
    <recommendedName>
        <fullName evidence="4">Aldehyde dehydrogenase</fullName>
    </recommendedName>
</protein>
<organism evidence="9 10">
    <name type="scientific">Xanthomonas sacchari</name>
    <dbReference type="NCBI Taxonomy" id="56458"/>
    <lineage>
        <taxon>Bacteria</taxon>
        <taxon>Pseudomonadati</taxon>
        <taxon>Pseudomonadota</taxon>
        <taxon>Gammaproteobacteria</taxon>
        <taxon>Lysobacterales</taxon>
        <taxon>Lysobacteraceae</taxon>
        <taxon>Xanthomonas</taxon>
    </lineage>
</organism>
<feature type="active site" evidence="5">
    <location>
        <position position="254"/>
    </location>
</feature>
<dbReference type="Gene3D" id="3.40.605.10">
    <property type="entry name" value="Aldehyde Dehydrogenase, Chain A, domain 1"/>
    <property type="match status" value="1"/>
</dbReference>
<dbReference type="CDD" id="cd07134">
    <property type="entry name" value="ALDH_AlkH-like"/>
    <property type="match status" value="1"/>
</dbReference>
<dbReference type="GO" id="GO:0004029">
    <property type="term" value="F:aldehyde dehydrogenase (NAD+) activity"/>
    <property type="evidence" value="ECO:0007669"/>
    <property type="project" value="TreeGrafter"/>
</dbReference>
<dbReference type="PROSITE" id="PS00070">
    <property type="entry name" value="ALDEHYDE_DEHYDR_CYS"/>
    <property type="match status" value="1"/>
</dbReference>
<evidence type="ECO:0000256" key="2">
    <source>
        <dbReference type="ARBA" id="ARBA00023002"/>
    </source>
</evidence>
<evidence type="ECO:0000256" key="5">
    <source>
        <dbReference type="PIRSR" id="PIRSR036492-1"/>
    </source>
</evidence>
<dbReference type="Proteomes" id="UP001164392">
    <property type="component" value="Chromosome"/>
</dbReference>
<dbReference type="Pfam" id="PF00171">
    <property type="entry name" value="Aldedh"/>
    <property type="match status" value="1"/>
</dbReference>
<dbReference type="GO" id="GO:0005737">
    <property type="term" value="C:cytoplasm"/>
    <property type="evidence" value="ECO:0007669"/>
    <property type="project" value="TreeGrafter"/>
</dbReference>
<evidence type="ECO:0000256" key="6">
    <source>
        <dbReference type="PROSITE-ProRule" id="PRU10007"/>
    </source>
</evidence>
<dbReference type="InterPro" id="IPR016160">
    <property type="entry name" value="Ald_DH_CS_CYS"/>
</dbReference>
<dbReference type="RefSeq" id="WP_193312692.1">
    <property type="nucleotide sequence ID" value="NZ_CP099534.1"/>
</dbReference>
<dbReference type="AlphaFoldDB" id="A0AA46Q5S3"/>
<dbReference type="PIRSF" id="PIRSF036492">
    <property type="entry name" value="ALDH"/>
    <property type="match status" value="1"/>
</dbReference>
<dbReference type="InterPro" id="IPR012394">
    <property type="entry name" value="Aldehyde_DH_NAD(P)"/>
</dbReference>
<sequence length="480" mass="50924">MASEPVLDTPPETVAALFAAQQATALAWRGASANTRRAHLRALRDALLARRKKLIAAFAADFAKPALEVELTELLPVVDEIATAIAQLPRWMRPRKVSPTLLALGTRARIAFQPKGRCLIIGPWNYPVAAVLGPLVSALAAGNTALIKPSEFTPQVNAVLQAVLDEAFAPEEVALVQGGAATAQALLACPFDHVFFTGSAAVGREVMAAAARQLTPVTLELGGKSPVIVDRSADLRLAAEVIVWAKLVNAGQTCIAPDTLFVHRDVSARLLAHCRALLAQRYGADAQAVASSPHLARMIHPAHAARVAALIDEARAGGAQLLAGGEHDAERCYVAPTLLAQVPAQARIAQEEIFGPVLPLIEFARLDEVLDRLDAAPKPLALYLWSRDRAGIAQVLARTSSGSAVVNHCLQQFVHSGLPFGGVGASGFGSAHGVHGFRTFSHERALLRGGRLPIVKAFFPPYTTLQRRLAAGLSGWLARR</sequence>